<dbReference type="VEuPathDB" id="FungiDB:GLRG_11097"/>
<dbReference type="RefSeq" id="XP_008099973.1">
    <property type="nucleotide sequence ID" value="XM_008101782.1"/>
</dbReference>
<dbReference type="GeneID" id="24416462"/>
<organism evidence="2">
    <name type="scientific">Colletotrichum graminicola (strain M1.001 / M2 / FGSC 10212)</name>
    <name type="common">Maize anthracnose fungus</name>
    <name type="synonym">Glomerella graminicola</name>
    <dbReference type="NCBI Taxonomy" id="645133"/>
    <lineage>
        <taxon>Eukaryota</taxon>
        <taxon>Fungi</taxon>
        <taxon>Dikarya</taxon>
        <taxon>Ascomycota</taxon>
        <taxon>Pezizomycotina</taxon>
        <taxon>Sordariomycetes</taxon>
        <taxon>Hypocreomycetidae</taxon>
        <taxon>Glomerellales</taxon>
        <taxon>Glomerellaceae</taxon>
        <taxon>Colletotrichum</taxon>
        <taxon>Colletotrichum graminicola species complex</taxon>
    </lineage>
</organism>
<reference evidence="2" key="1">
    <citation type="journal article" date="2012" name="Nat. Genet.">
        <title>Lifestyle transitions in plant pathogenic Colletotrichum fungi deciphered by genome and transcriptome analyses.</title>
        <authorList>
            <person name="O'Connell R.J."/>
            <person name="Thon M.R."/>
            <person name="Hacquard S."/>
            <person name="Amyotte S.G."/>
            <person name="Kleemann J."/>
            <person name="Torres M.F."/>
            <person name="Damm U."/>
            <person name="Buiate E.A."/>
            <person name="Epstein L."/>
            <person name="Alkan N."/>
            <person name="Altmueller J."/>
            <person name="Alvarado-Balderrama L."/>
            <person name="Bauser C.A."/>
            <person name="Becker C."/>
            <person name="Birren B.W."/>
            <person name="Chen Z."/>
            <person name="Choi J."/>
            <person name="Crouch J.A."/>
            <person name="Duvick J.P."/>
            <person name="Farman M.A."/>
            <person name="Gan P."/>
            <person name="Heiman D."/>
            <person name="Henrissat B."/>
            <person name="Howard R.J."/>
            <person name="Kabbage M."/>
            <person name="Koch C."/>
            <person name="Kracher B."/>
            <person name="Kubo Y."/>
            <person name="Law A.D."/>
            <person name="Lebrun M.-H."/>
            <person name="Lee Y.-H."/>
            <person name="Miyara I."/>
            <person name="Moore N."/>
            <person name="Neumann U."/>
            <person name="Nordstroem K."/>
            <person name="Panaccione D.G."/>
            <person name="Panstruga R."/>
            <person name="Place M."/>
            <person name="Proctor R.H."/>
            <person name="Prusky D."/>
            <person name="Rech G."/>
            <person name="Reinhardt R."/>
            <person name="Rollins J.A."/>
            <person name="Rounsley S."/>
            <person name="Schardl C.L."/>
            <person name="Schwartz D.C."/>
            <person name="Shenoy N."/>
            <person name="Shirasu K."/>
            <person name="Sikhakolli U.R."/>
            <person name="Stueber K."/>
            <person name="Sukno S.A."/>
            <person name="Sweigard J.A."/>
            <person name="Takano Y."/>
            <person name="Takahara H."/>
            <person name="Trail F."/>
            <person name="van der Does H.C."/>
            <person name="Voll L.M."/>
            <person name="Will I."/>
            <person name="Young S."/>
            <person name="Zeng Q."/>
            <person name="Zhang J."/>
            <person name="Zhou S."/>
            <person name="Dickman M.B."/>
            <person name="Schulze-Lefert P."/>
            <person name="Ver Loren van Themaat E."/>
            <person name="Ma L.-J."/>
            <person name="Vaillancourt L.J."/>
        </authorList>
    </citation>
    <scope>NUCLEOTIDE SEQUENCE [LARGE SCALE GENOMIC DNA]</scope>
    <source>
        <strain evidence="2">M1.001 / M2 / FGSC 10212</strain>
    </source>
</reference>
<dbReference type="HOGENOM" id="CLU_2867547_0_0_1"/>
<dbReference type="Proteomes" id="UP000008782">
    <property type="component" value="Unassembled WGS sequence"/>
</dbReference>
<accession>E3QYL5</accession>
<protein>
    <submittedName>
        <fullName evidence="1">Uncharacterized protein</fullName>
    </submittedName>
</protein>
<gene>
    <name evidence="1" type="ORF">GLRG_11097</name>
</gene>
<dbReference type="EMBL" id="GG697405">
    <property type="protein sequence ID" value="EFQ35953.1"/>
    <property type="molecule type" value="Genomic_DNA"/>
</dbReference>
<evidence type="ECO:0000313" key="2">
    <source>
        <dbReference type="Proteomes" id="UP000008782"/>
    </source>
</evidence>
<proteinExistence type="predicted"/>
<evidence type="ECO:0000313" key="1">
    <source>
        <dbReference type="EMBL" id="EFQ35953.1"/>
    </source>
</evidence>
<name>E3QYL5_COLGM</name>
<keyword evidence="2" id="KW-1185">Reference proteome</keyword>
<sequence length="64" mass="6926">MIIAAIDTLDLTYATHDASYTTTIPLDAIDADCIFVGEVAVSQSQVMEDMDIIQQMMEAISGLD</sequence>
<dbReference type="AlphaFoldDB" id="E3QYL5"/>